<dbReference type="PANTHER" id="PTHR31949">
    <property type="entry name" value="GASTRIC MUCIN-LIKE PROTEIN"/>
    <property type="match status" value="1"/>
</dbReference>
<feature type="region of interest" description="Disordered" evidence="1">
    <location>
        <begin position="117"/>
        <end position="320"/>
    </location>
</feature>
<evidence type="ECO:0000256" key="1">
    <source>
        <dbReference type="SAM" id="MobiDB-lite"/>
    </source>
</evidence>
<feature type="region of interest" description="Disordered" evidence="1">
    <location>
        <begin position="583"/>
        <end position="606"/>
    </location>
</feature>
<feature type="region of interest" description="Disordered" evidence="1">
    <location>
        <begin position="1242"/>
        <end position="1263"/>
    </location>
</feature>
<dbReference type="Proteomes" id="UP001497512">
    <property type="component" value="Chromosome 16"/>
</dbReference>
<gene>
    <name evidence="2" type="ORF">CSSPTR1EN2_LOCUS8943</name>
</gene>
<feature type="region of interest" description="Disordered" evidence="1">
    <location>
        <begin position="639"/>
        <end position="658"/>
    </location>
</feature>
<dbReference type="PANTHER" id="PTHR31949:SF2">
    <property type="entry name" value="OS05G0480600 PROTEIN"/>
    <property type="match status" value="1"/>
</dbReference>
<evidence type="ECO:0000313" key="3">
    <source>
        <dbReference type="Proteomes" id="UP001497512"/>
    </source>
</evidence>
<feature type="compositionally biased region" description="Polar residues" evidence="1">
    <location>
        <begin position="392"/>
        <end position="415"/>
    </location>
</feature>
<feature type="region of interest" description="Disordered" evidence="1">
    <location>
        <begin position="1402"/>
        <end position="1425"/>
    </location>
</feature>
<feature type="region of interest" description="Disordered" evidence="1">
    <location>
        <begin position="952"/>
        <end position="973"/>
    </location>
</feature>
<accession>A0ABP0TY83</accession>
<dbReference type="EMBL" id="OZ019908">
    <property type="protein sequence ID" value="CAK9207711.1"/>
    <property type="molecule type" value="Genomic_DNA"/>
</dbReference>
<protein>
    <submittedName>
        <fullName evidence="2">Uncharacterized protein</fullName>
    </submittedName>
</protein>
<name>A0ABP0TY83_9BRYO</name>
<evidence type="ECO:0000313" key="2">
    <source>
        <dbReference type="EMBL" id="CAK9207711.1"/>
    </source>
</evidence>
<feature type="compositionally biased region" description="Polar residues" evidence="1">
    <location>
        <begin position="167"/>
        <end position="185"/>
    </location>
</feature>
<feature type="compositionally biased region" description="Low complexity" evidence="1">
    <location>
        <begin position="952"/>
        <end position="972"/>
    </location>
</feature>
<reference evidence="2" key="1">
    <citation type="submission" date="2024-02" db="EMBL/GenBank/DDBJ databases">
        <authorList>
            <consortium name="ELIXIR-Norway"/>
            <consortium name="Elixir Norway"/>
        </authorList>
    </citation>
    <scope>NUCLEOTIDE SEQUENCE</scope>
</reference>
<keyword evidence="3" id="KW-1185">Reference proteome</keyword>
<proteinExistence type="predicted"/>
<feature type="compositionally biased region" description="Polar residues" evidence="1">
    <location>
        <begin position="235"/>
        <end position="247"/>
    </location>
</feature>
<feature type="compositionally biased region" description="Low complexity" evidence="1">
    <location>
        <begin position="190"/>
        <end position="204"/>
    </location>
</feature>
<feature type="region of interest" description="Disordered" evidence="1">
    <location>
        <begin position="69"/>
        <end position="101"/>
    </location>
</feature>
<sequence length="1432" mass="156075">MEGGAVRIEQENEEDQATRMENLALFEDMRYYYHQYGEEDSAAPPPPHDLSTQLRDAALRGYRVSAHKGVGRDLLDSDSNKSDYDWLMTPPDTPLSSSSDQEAMVKAMQQQMIVRKVQPLISSIKTARKPGSGTERGETRMQRGNPSPQRASRSSTPTKKKQPLSPKLSTSPSRAAVGSSSQRPVTPTVRRSSTPTATLLSSTRGGAKMQSRNSSADVLPWNNSTSTTQRRSSTGSLFSSCTASSRPFVSANPVPARTPSPTTITRQSFPDHTNNISRGSTPLRGGGRSQGSSPVRSSNNNNFSRGRSPAKSHINRGNSLSSPRAILPIILDSFLSDTPVNLRTTDRRPSSQHAQLAAGYGHRGINQSSDNLEKRTTKQSSIRRHSSSPTSKIQGSNPLLQSSRQHHWSGNSIDDNILVSSSSRRRVTIPEYDLDGRRLSTGSSRSSRDPPPLSNNAPSRHLLTKHYYYSSQAAQKDVATVGSAVLKRSLDSAAASRSSVQDVQQRVSPFVGYRPFMTDSSIPSFYSTRPGIVNRKSHLDSRPVTPTSLSSSGCSGRSLVSATVEERISSEAHEQHELQNIVMPSSSQKRALSNGKHSDNNVMQNSFDLGGNKDGVLLASDKLKEEALIQEVEKGLKSQKQEQVMKKHTGYSSQSLNSLTRTRNPLKDIDRGGSEHMEDLNHDGCTCYDVEEMPQEIIILNERAADMRLGNIGGVGGSRDQVYKRDTDIFCEASQEDNIGSVPQITSERQEVNRRETSNLQKEEELLDGGCEDASSLSSQGCKNGQVTADDNDLRFENSSDVIGDSHAGAAGESSGDIKGREQVMRDRTPPTMSELKGEMDNAGDLLNEKPYQVAEEDCTGEHGLRGHAGSDIRFIDIQEDACGGFWQYSDAKTSPQDNAVALTTKLASAAKSSQIFRGSYRGGECRKDYYLQGSLMRSSVSMSSTSATSIDLSRSSDTISSTPSSASLESTHNGLNSGFQNLKSRSEIAHVSNGNKVVDVCSVEAQDVDKEARSVVRGKVNIKITANLYSDAKLKKLAGYVRTVSLNARNQKGTQDDQNGAEEILSHDGCFDYFMDVLASQKSLDPEMREPHSSTDVLASSHALETSKGELSIEVDNPAIMKHLDSRLTSTSSLSEKQTSFRVTDTANASSNWELNKEDLGCSKPVPKLEVSGQSIGKIVEYANCLGSDTPKHLSSFKFGQKKTALGELENITTFEVGAEAMTLDSEQSVSSACLSNQSMKLAPEQELSRTRSSKSETLGHNCDEQGIPALVVSGTMTLAEATDKILFCSSIVHDLVYAAVALVGENDTENKNATLLIGSKPTSLDHDLLSDPTHSNHLQEPKFSSYNDLKNVGELLQPSTETEAMNLDKHKERPITEYSLDLLSKERKLTKDDELLLMISPPPDKLNNDDNNNSEMRDRHTSRSCACSIL</sequence>
<feature type="region of interest" description="Disordered" evidence="1">
    <location>
        <begin position="536"/>
        <end position="556"/>
    </location>
</feature>
<feature type="compositionally biased region" description="Basic and acidic residues" evidence="1">
    <location>
        <begin position="70"/>
        <end position="84"/>
    </location>
</feature>
<feature type="compositionally biased region" description="Polar residues" evidence="1">
    <location>
        <begin position="259"/>
        <end position="280"/>
    </location>
</feature>
<feature type="region of interest" description="Disordered" evidence="1">
    <location>
        <begin position="429"/>
        <end position="460"/>
    </location>
</feature>
<feature type="compositionally biased region" description="Polar residues" evidence="1">
    <location>
        <begin position="142"/>
        <end position="157"/>
    </location>
</feature>
<feature type="compositionally biased region" description="Low complexity" evidence="1">
    <location>
        <begin position="224"/>
        <end position="234"/>
    </location>
</feature>
<organism evidence="2 3">
    <name type="scientific">Sphagnum troendelagicum</name>
    <dbReference type="NCBI Taxonomy" id="128251"/>
    <lineage>
        <taxon>Eukaryota</taxon>
        <taxon>Viridiplantae</taxon>
        <taxon>Streptophyta</taxon>
        <taxon>Embryophyta</taxon>
        <taxon>Bryophyta</taxon>
        <taxon>Sphagnophytina</taxon>
        <taxon>Sphagnopsida</taxon>
        <taxon>Sphagnales</taxon>
        <taxon>Sphagnaceae</taxon>
        <taxon>Sphagnum</taxon>
    </lineage>
</organism>
<feature type="region of interest" description="Disordered" evidence="1">
    <location>
        <begin position="341"/>
        <end position="415"/>
    </location>
</feature>
<feature type="compositionally biased region" description="Low complexity" evidence="1">
    <location>
        <begin position="292"/>
        <end position="307"/>
    </location>
</feature>